<dbReference type="AlphaFoldDB" id="A0A182TP48"/>
<protein>
    <submittedName>
        <fullName evidence="1">Uncharacterized protein</fullName>
    </submittedName>
</protein>
<dbReference type="EnsemblMetazoa" id="AMEC005845-RA">
    <property type="protein sequence ID" value="AMEC005845-PA"/>
    <property type="gene ID" value="AMEC005845"/>
</dbReference>
<reference evidence="2" key="1">
    <citation type="submission" date="2014-01" db="EMBL/GenBank/DDBJ databases">
        <title>The Genome Sequence of Anopheles melas CM1001059_A (V2).</title>
        <authorList>
            <consortium name="The Broad Institute Genomics Platform"/>
            <person name="Neafsey D.E."/>
            <person name="Besansky N."/>
            <person name="Howell P."/>
            <person name="Walton C."/>
            <person name="Young S.K."/>
            <person name="Zeng Q."/>
            <person name="Gargeya S."/>
            <person name="Fitzgerald M."/>
            <person name="Haas B."/>
            <person name="Abouelleil A."/>
            <person name="Allen A.W."/>
            <person name="Alvarado L."/>
            <person name="Arachchi H.M."/>
            <person name="Berlin A.M."/>
            <person name="Chapman S.B."/>
            <person name="Gainer-Dewar J."/>
            <person name="Goldberg J."/>
            <person name="Griggs A."/>
            <person name="Gujja S."/>
            <person name="Hansen M."/>
            <person name="Howarth C."/>
            <person name="Imamovic A."/>
            <person name="Ireland A."/>
            <person name="Larimer J."/>
            <person name="McCowan C."/>
            <person name="Murphy C."/>
            <person name="Pearson M."/>
            <person name="Poon T.W."/>
            <person name="Priest M."/>
            <person name="Roberts A."/>
            <person name="Saif S."/>
            <person name="Shea T."/>
            <person name="Sisk P."/>
            <person name="Sykes S."/>
            <person name="Wortman J."/>
            <person name="Nusbaum C."/>
            <person name="Birren B."/>
        </authorList>
    </citation>
    <scope>NUCLEOTIDE SEQUENCE [LARGE SCALE GENOMIC DNA]</scope>
    <source>
        <strain evidence="2">CM1001059</strain>
    </source>
</reference>
<evidence type="ECO:0000313" key="2">
    <source>
        <dbReference type="Proteomes" id="UP000075902"/>
    </source>
</evidence>
<keyword evidence="2" id="KW-1185">Reference proteome</keyword>
<proteinExistence type="predicted"/>
<accession>A0A182TP48</accession>
<name>A0A182TP48_9DIPT</name>
<evidence type="ECO:0000313" key="1">
    <source>
        <dbReference type="EnsemblMetazoa" id="AMEC005845-PA"/>
    </source>
</evidence>
<sequence length="104" mass="10780">MAMMGRAVGGRCYHRCNRARRQMPRIQMSQMMVMMMVRMMMMVVVGSGAGVQEDRFGLAGTVVVVVAAAVGTAGRVGTVTGDSVPVCGVPARSSGGDRGGEIGA</sequence>
<dbReference type="VEuPathDB" id="VectorBase:AMEC005845"/>
<reference evidence="1" key="2">
    <citation type="submission" date="2020-05" db="UniProtKB">
        <authorList>
            <consortium name="EnsemblMetazoa"/>
        </authorList>
    </citation>
    <scope>IDENTIFICATION</scope>
    <source>
        <strain evidence="1">CM1001059</strain>
    </source>
</reference>
<dbReference type="Proteomes" id="UP000075902">
    <property type="component" value="Unassembled WGS sequence"/>
</dbReference>
<organism evidence="1 2">
    <name type="scientific">Anopheles melas</name>
    <dbReference type="NCBI Taxonomy" id="34690"/>
    <lineage>
        <taxon>Eukaryota</taxon>
        <taxon>Metazoa</taxon>
        <taxon>Ecdysozoa</taxon>
        <taxon>Arthropoda</taxon>
        <taxon>Hexapoda</taxon>
        <taxon>Insecta</taxon>
        <taxon>Pterygota</taxon>
        <taxon>Neoptera</taxon>
        <taxon>Endopterygota</taxon>
        <taxon>Diptera</taxon>
        <taxon>Nematocera</taxon>
        <taxon>Culicoidea</taxon>
        <taxon>Culicidae</taxon>
        <taxon>Anophelinae</taxon>
        <taxon>Anopheles</taxon>
    </lineage>
</organism>